<evidence type="ECO:0000313" key="2">
    <source>
        <dbReference type="Proteomes" id="UP000177306"/>
    </source>
</evidence>
<proteinExistence type="predicted"/>
<gene>
    <name evidence="1" type="ORF">A3A38_01970</name>
</gene>
<protein>
    <submittedName>
        <fullName evidence="1">Uncharacterized protein</fullName>
    </submittedName>
</protein>
<comment type="caution">
    <text evidence="1">The sequence shown here is derived from an EMBL/GenBank/DDBJ whole genome shotgun (WGS) entry which is preliminary data.</text>
</comment>
<name>A0A1F6EFV6_9BACT</name>
<organism evidence="1 2">
    <name type="scientific">Candidatus Kaiserbacteria bacterium RIFCSPLOWO2_01_FULL_53_17</name>
    <dbReference type="NCBI Taxonomy" id="1798511"/>
    <lineage>
        <taxon>Bacteria</taxon>
        <taxon>Candidatus Kaiseribacteriota</taxon>
    </lineage>
</organism>
<dbReference type="EMBL" id="MFLY01000044">
    <property type="protein sequence ID" value="OGG72534.1"/>
    <property type="molecule type" value="Genomic_DNA"/>
</dbReference>
<reference evidence="1 2" key="1">
    <citation type="journal article" date="2016" name="Nat. Commun.">
        <title>Thousands of microbial genomes shed light on interconnected biogeochemical processes in an aquifer system.</title>
        <authorList>
            <person name="Anantharaman K."/>
            <person name="Brown C.T."/>
            <person name="Hug L.A."/>
            <person name="Sharon I."/>
            <person name="Castelle C.J."/>
            <person name="Probst A.J."/>
            <person name="Thomas B.C."/>
            <person name="Singh A."/>
            <person name="Wilkins M.J."/>
            <person name="Karaoz U."/>
            <person name="Brodie E.L."/>
            <person name="Williams K.H."/>
            <person name="Hubbard S.S."/>
            <person name="Banfield J.F."/>
        </authorList>
    </citation>
    <scope>NUCLEOTIDE SEQUENCE [LARGE SCALE GENOMIC DNA]</scope>
</reference>
<dbReference type="Proteomes" id="UP000177306">
    <property type="component" value="Unassembled WGS sequence"/>
</dbReference>
<dbReference type="AlphaFoldDB" id="A0A1F6EFV6"/>
<sequence>MYEYNDGLRPAGRNPRLYLAKGSEVRKFTGENIPGFSAVASSRYEKRGKWSNTTFQLDLAPGVRPLHFLSPMHGTWGDNLGSWGEVAEQLGLPVDVAQAIVRREYPSTGERLDKLEQFALATETEGAATEVVVISFGSPTNRAIREGYWKKSKSSQSSDGRRVTVEPGMGEYGAEWGKPVVVEPERAKVLSSRHTPGMHNGYWTIEVAVPIAQKESK</sequence>
<evidence type="ECO:0000313" key="1">
    <source>
        <dbReference type="EMBL" id="OGG72534.1"/>
    </source>
</evidence>
<accession>A0A1F6EFV6</accession>